<name>A0A8J6BIP2_ZIZPA</name>
<comment type="caution">
    <text evidence="8">The sequence shown here is derived from an EMBL/GenBank/DDBJ whole genome shotgun (WGS) entry which is preliminary data.</text>
</comment>
<keyword evidence="3" id="KW-0333">Golgi apparatus</keyword>
<evidence type="ECO:0000256" key="3">
    <source>
        <dbReference type="ARBA" id="ARBA00023034"/>
    </source>
</evidence>
<dbReference type="Pfam" id="PF20649">
    <property type="entry name" value="COG5_C"/>
    <property type="match status" value="1"/>
</dbReference>
<keyword evidence="9" id="KW-1185">Reference proteome</keyword>
<evidence type="ECO:0000256" key="4">
    <source>
        <dbReference type="ARBA" id="ARBA00023136"/>
    </source>
</evidence>
<feature type="region of interest" description="Disordered" evidence="5">
    <location>
        <begin position="21"/>
        <end position="41"/>
    </location>
</feature>
<gene>
    <name evidence="8" type="ORF">GUJ93_ZPchr0010g11252</name>
</gene>
<evidence type="ECO:0000256" key="1">
    <source>
        <dbReference type="ARBA" id="ARBA00004395"/>
    </source>
</evidence>
<dbReference type="InterPro" id="IPR049176">
    <property type="entry name" value="COG5_N"/>
</dbReference>
<dbReference type="GO" id="GO:0000139">
    <property type="term" value="C:Golgi membrane"/>
    <property type="evidence" value="ECO:0007669"/>
    <property type="project" value="UniProtKB-SubCell"/>
</dbReference>
<reference evidence="8" key="2">
    <citation type="submission" date="2021-02" db="EMBL/GenBank/DDBJ databases">
        <authorList>
            <person name="Kimball J.A."/>
            <person name="Haas M.W."/>
            <person name="Macchietto M."/>
            <person name="Kono T."/>
            <person name="Duquette J."/>
            <person name="Shao M."/>
        </authorList>
    </citation>
    <scope>NUCLEOTIDE SEQUENCE</scope>
    <source>
        <tissue evidence="8">Fresh leaf tissue</tissue>
    </source>
</reference>
<dbReference type="Pfam" id="PF10392">
    <property type="entry name" value="COG5_N"/>
    <property type="match status" value="1"/>
</dbReference>
<dbReference type="PANTHER" id="PTHR13228">
    <property type="entry name" value="CONSERVED OLIGOMERIC GOLGI COMPLEX COMPONENT 5"/>
    <property type="match status" value="1"/>
</dbReference>
<sequence>MAAPATPRIVLSPTSKDLLAAASFPSPTSPTSSSSPDPASPLDAFASDPVLSVFLSPSFSPSEFSSAALSSGLAASRAEQLQEAIRLLRRHLRAEVLRRHPLLLSHLLSLRSASSSLSSLPSHLHLLSSHLSLLSSHLSAPRSHLAHSSSSLSSLLATADLLLHSHRLVRLSSRLLNSSPAPDLARQAELHREIRLLYEEKNLSGINAVDEEMRKVDAAASKIRSEASTVIDRGVAESNQNDVWCGLQVYYNLGELKPAVEGLVGKYKVAGAKSVAVALDMKAISMAAAAGGGPGGVQRSGTPQIGGSKKAAEALWDRMRQCMEELHRSVSAAWQLQTVLTKKRVPFTQMLFLEEVWQEGEPLLTERVWDAIVKAFASQLKSAFMASSFVKEIFTLGYPRLFSMIENLLERISRDTDVKGTLPALTPEGKKHMISAIEIFQTAFLALCHSRLSDYVNSIFPMPNRGTIPSKDQISRLISRIQEEVEVVRTHGHLLVLVLHEIGKILLLLGQRAEYQISTGSEAHQVTGTVTPSQLKNFTLCLHLQEVHTRISSILSTLPSAASEELSQSLGVIYGVACDSVSSVFQAMLDCLGSCILKMHEQEFGSHGMDATMDNNASAYMEELQKYAVHFRSEFLSKLLPSSSSRSETICTIMVRRMASRVLILFIRHASLVRPLSEAGKLRMARDMAELELAVGQNLFPVEQLGAPYRALRAFRPVLFLETSQLENSPLLQDLPPSVILHHLYCRGPDELQSPLQRNNLTPRQYSLWLDSQGEDQIWKGVKATLDDYELKVRSRGDKEFSPVYPLMLQVGSALPQATA</sequence>
<dbReference type="InterPro" id="IPR048485">
    <property type="entry name" value="COG5_helical"/>
</dbReference>
<dbReference type="AlphaFoldDB" id="A0A8J6BIP2"/>
<feature type="domain" description="Conserved oligomeric Golgi complex subunit 5 helical" evidence="7">
    <location>
        <begin position="203"/>
        <end position="408"/>
    </location>
</feature>
<dbReference type="Proteomes" id="UP000729402">
    <property type="component" value="Unassembled WGS sequence"/>
</dbReference>
<evidence type="ECO:0000313" key="9">
    <source>
        <dbReference type="Proteomes" id="UP000729402"/>
    </source>
</evidence>
<dbReference type="InterPro" id="IPR019465">
    <property type="entry name" value="Cog5"/>
</dbReference>
<evidence type="ECO:0000313" key="8">
    <source>
        <dbReference type="EMBL" id="KAG8085405.1"/>
    </source>
</evidence>
<feature type="domain" description="Conserved oligomeric Golgi complex subunit 5 N-terminal" evidence="6">
    <location>
        <begin position="53"/>
        <end position="175"/>
    </location>
</feature>
<organism evidence="8 9">
    <name type="scientific">Zizania palustris</name>
    <name type="common">Northern wild rice</name>
    <dbReference type="NCBI Taxonomy" id="103762"/>
    <lineage>
        <taxon>Eukaryota</taxon>
        <taxon>Viridiplantae</taxon>
        <taxon>Streptophyta</taxon>
        <taxon>Embryophyta</taxon>
        <taxon>Tracheophyta</taxon>
        <taxon>Spermatophyta</taxon>
        <taxon>Magnoliopsida</taxon>
        <taxon>Liliopsida</taxon>
        <taxon>Poales</taxon>
        <taxon>Poaceae</taxon>
        <taxon>BOP clade</taxon>
        <taxon>Oryzoideae</taxon>
        <taxon>Oryzeae</taxon>
        <taxon>Zizaniinae</taxon>
        <taxon>Zizania</taxon>
    </lineage>
</organism>
<dbReference type="GO" id="GO:0006891">
    <property type="term" value="P:intra-Golgi vesicle-mediated transport"/>
    <property type="evidence" value="ECO:0007669"/>
    <property type="project" value="InterPro"/>
</dbReference>
<proteinExistence type="predicted"/>
<dbReference type="GO" id="GO:0017119">
    <property type="term" value="C:Golgi transport complex"/>
    <property type="evidence" value="ECO:0007669"/>
    <property type="project" value="InterPro"/>
</dbReference>
<evidence type="ECO:0000256" key="2">
    <source>
        <dbReference type="ARBA" id="ARBA00020974"/>
    </source>
</evidence>
<reference evidence="8" key="1">
    <citation type="journal article" date="2021" name="bioRxiv">
        <title>Whole Genome Assembly and Annotation of Northern Wild Rice, Zizania palustris L., Supports a Whole Genome Duplication in the Zizania Genus.</title>
        <authorList>
            <person name="Haas M."/>
            <person name="Kono T."/>
            <person name="Macchietto M."/>
            <person name="Millas R."/>
            <person name="McGilp L."/>
            <person name="Shao M."/>
            <person name="Duquette J."/>
            <person name="Hirsch C.N."/>
            <person name="Kimball J."/>
        </authorList>
    </citation>
    <scope>NUCLEOTIDE SEQUENCE</scope>
    <source>
        <tissue evidence="8">Fresh leaf tissue</tissue>
    </source>
</reference>
<protein>
    <recommendedName>
        <fullName evidence="2">Conserved oligomeric Golgi complex subunit 5</fullName>
    </recommendedName>
</protein>
<dbReference type="OrthoDB" id="18786at2759"/>
<evidence type="ECO:0000259" key="6">
    <source>
        <dbReference type="Pfam" id="PF10392"/>
    </source>
</evidence>
<evidence type="ECO:0000256" key="5">
    <source>
        <dbReference type="SAM" id="MobiDB-lite"/>
    </source>
</evidence>
<dbReference type="PANTHER" id="PTHR13228:SF3">
    <property type="entry name" value="CONSERVED OLIGOMERIC GOLGI COMPLEX SUBUNIT 5"/>
    <property type="match status" value="1"/>
</dbReference>
<accession>A0A8J6BIP2</accession>
<comment type="subcellular location">
    <subcellularLocation>
        <location evidence="1">Golgi apparatus membrane</location>
        <topology evidence="1">Peripheral membrane protein</topology>
    </subcellularLocation>
</comment>
<dbReference type="EMBL" id="JAAALK010000082">
    <property type="protein sequence ID" value="KAG8085405.1"/>
    <property type="molecule type" value="Genomic_DNA"/>
</dbReference>
<keyword evidence="4" id="KW-0472">Membrane</keyword>
<evidence type="ECO:0000259" key="7">
    <source>
        <dbReference type="Pfam" id="PF20649"/>
    </source>
</evidence>